<dbReference type="Proteomes" id="UP001165082">
    <property type="component" value="Unassembled WGS sequence"/>
</dbReference>
<comment type="caution">
    <text evidence="1">The sequence shown here is derived from an EMBL/GenBank/DDBJ whole genome shotgun (WGS) entry which is preliminary data.</text>
</comment>
<dbReference type="AlphaFoldDB" id="A0A9W7CDB1"/>
<keyword evidence="2" id="KW-1185">Reference proteome</keyword>
<dbReference type="Gene3D" id="2.30.30.140">
    <property type="match status" value="1"/>
</dbReference>
<evidence type="ECO:0000313" key="1">
    <source>
        <dbReference type="EMBL" id="GMI04492.1"/>
    </source>
</evidence>
<dbReference type="OrthoDB" id="188696at2759"/>
<dbReference type="EMBL" id="BRXZ01000076">
    <property type="protein sequence ID" value="GMI04492.1"/>
    <property type="molecule type" value="Genomic_DNA"/>
</dbReference>
<gene>
    <name evidence="1" type="ORF">TrRE_jg10283</name>
</gene>
<dbReference type="CDD" id="cd04508">
    <property type="entry name" value="Tudor_SF"/>
    <property type="match status" value="1"/>
</dbReference>
<name>A0A9W7CDB1_9STRA</name>
<sequence length="299" mass="32216">MSSNRKSFSLFSDVFGCSTIDGCAPLEKGSATLLSPTKANPIVDFAVGEEVTCLHEDMEEWYHARVVGVNSDGTVDVEYMDGEVETNKTSDNIFRGALSMDQVRVGVEVRTGCRDLETNITLPASMSTPNVLDFNLAGLHGKKDHCCVGLFVSKSHLSRHFTKYVGMSSAQMAESDEFVSVLESEDVTKCALVKFCGKVKSKLDPSTELAAKLTAALPKSAPSGSTLSVAFMGKKGGVEISFDQQGDKENNRTFALTAEGAEELGGVLQIMRGMIGMNEEADYATVKAKLVARIPEMLR</sequence>
<proteinExistence type="predicted"/>
<evidence type="ECO:0000313" key="2">
    <source>
        <dbReference type="Proteomes" id="UP001165082"/>
    </source>
</evidence>
<reference evidence="1" key="1">
    <citation type="submission" date="2022-07" db="EMBL/GenBank/DDBJ databases">
        <title>Genome analysis of Parmales, a sister group of diatoms, reveals the evolutionary specialization of diatoms from phago-mixotrophs to photoautotrophs.</title>
        <authorList>
            <person name="Ban H."/>
            <person name="Sato S."/>
            <person name="Yoshikawa S."/>
            <person name="Kazumasa Y."/>
            <person name="Nakamura Y."/>
            <person name="Ichinomiya M."/>
            <person name="Saitoh K."/>
            <person name="Sato N."/>
            <person name="Blanc-Mathieu R."/>
            <person name="Endo H."/>
            <person name="Kuwata A."/>
            <person name="Ogata H."/>
        </authorList>
    </citation>
    <scope>NUCLEOTIDE SEQUENCE</scope>
</reference>
<protein>
    <submittedName>
        <fullName evidence="1">Uncharacterized protein</fullName>
    </submittedName>
</protein>
<organism evidence="1 2">
    <name type="scientific">Triparma retinervis</name>
    <dbReference type="NCBI Taxonomy" id="2557542"/>
    <lineage>
        <taxon>Eukaryota</taxon>
        <taxon>Sar</taxon>
        <taxon>Stramenopiles</taxon>
        <taxon>Ochrophyta</taxon>
        <taxon>Bolidophyceae</taxon>
        <taxon>Parmales</taxon>
        <taxon>Triparmaceae</taxon>
        <taxon>Triparma</taxon>
    </lineage>
</organism>
<accession>A0A9W7CDB1</accession>